<dbReference type="Pfam" id="PF07976">
    <property type="entry name" value="Phe_hydrox_dim"/>
    <property type="match status" value="1"/>
</dbReference>
<dbReference type="PANTHER" id="PTHR43004">
    <property type="entry name" value="TRK SYSTEM POTASSIUM UPTAKE PROTEIN"/>
    <property type="match status" value="1"/>
</dbReference>
<gene>
    <name evidence="7" type="ORF">QQS21_005662</name>
</gene>
<evidence type="ECO:0000256" key="1">
    <source>
        <dbReference type="ARBA" id="ARBA00007801"/>
    </source>
</evidence>
<dbReference type="CDD" id="cd02979">
    <property type="entry name" value="PHOX_C"/>
    <property type="match status" value="1"/>
</dbReference>
<dbReference type="InterPro" id="IPR002938">
    <property type="entry name" value="FAD-bd"/>
</dbReference>
<dbReference type="Gene3D" id="3.50.50.60">
    <property type="entry name" value="FAD/NAD(P)-binding domain"/>
    <property type="match status" value="1"/>
</dbReference>
<evidence type="ECO:0000313" key="8">
    <source>
        <dbReference type="Proteomes" id="UP001251528"/>
    </source>
</evidence>
<evidence type="ECO:0008006" key="9">
    <source>
        <dbReference type="Google" id="ProtNLM"/>
    </source>
</evidence>
<dbReference type="InterPro" id="IPR036249">
    <property type="entry name" value="Thioredoxin-like_sf"/>
</dbReference>
<dbReference type="InterPro" id="IPR038220">
    <property type="entry name" value="PHOX_C_sf"/>
</dbReference>
<evidence type="ECO:0000256" key="2">
    <source>
        <dbReference type="ARBA" id="ARBA00022630"/>
    </source>
</evidence>
<dbReference type="AlphaFoldDB" id="A0AAJ0CT96"/>
<dbReference type="InterPro" id="IPR012941">
    <property type="entry name" value="Phe_hydrox_C_dim_dom"/>
</dbReference>
<keyword evidence="2" id="KW-0285">Flavoprotein</keyword>
<keyword evidence="3" id="KW-0274">FAD</keyword>
<reference evidence="7" key="1">
    <citation type="submission" date="2023-06" db="EMBL/GenBank/DDBJ databases">
        <title>Conoideocrella luteorostrata (Hypocreales: Clavicipitaceae), a potential biocontrol fungus for elongate hemlock scale in United States Christmas tree production areas.</title>
        <authorList>
            <person name="Barrett H."/>
            <person name="Lovett B."/>
            <person name="Macias A.M."/>
            <person name="Stajich J.E."/>
            <person name="Kasson M.T."/>
        </authorList>
    </citation>
    <scope>NUCLEOTIDE SEQUENCE</scope>
    <source>
        <strain evidence="7">ARSEF 14590</strain>
    </source>
</reference>
<dbReference type="EMBL" id="JASWJB010000097">
    <property type="protein sequence ID" value="KAK2598185.1"/>
    <property type="molecule type" value="Genomic_DNA"/>
</dbReference>
<dbReference type="GO" id="GO:0016709">
    <property type="term" value="F:oxidoreductase activity, acting on paired donors, with incorporation or reduction of molecular oxygen, NAD(P)H as one donor, and incorporation of one atom of oxygen"/>
    <property type="evidence" value="ECO:0007669"/>
    <property type="project" value="UniProtKB-ARBA"/>
</dbReference>
<feature type="domain" description="FAD-binding" evidence="5">
    <location>
        <begin position="1"/>
        <end position="41"/>
    </location>
</feature>
<dbReference type="Pfam" id="PF01494">
    <property type="entry name" value="FAD_binding_3"/>
    <property type="match status" value="1"/>
</dbReference>
<sequence length="284" mass="32203">MNDSYNLGWKIASVVLGTLKPEILTTYQMERLPVALQLLSFDKTIYDAICPKSRKYSKDQLVDVLRQENTSASGLFIIYSENMTISTQFENEKQRKTENVNHQISCLASKVTIGGRFPDQVVIRHSDSRPCHMLDLLPGSGQWHLLVFGGNIADKTQMARLRSAGHFLGHERSIFFKANRERLKTAFGSFEVFLIHSAVRHNIELFDLPRVFLPFDETYGYDYSKVYADNVSYQGCGGSAYSNYGISNDGCIILVRPDQHVAFICGLEGTSLLEEFVSRFHYMA</sequence>
<proteinExistence type="inferred from homology"/>
<dbReference type="Proteomes" id="UP001251528">
    <property type="component" value="Unassembled WGS sequence"/>
</dbReference>
<evidence type="ECO:0000313" key="7">
    <source>
        <dbReference type="EMBL" id="KAK2598185.1"/>
    </source>
</evidence>
<evidence type="ECO:0000256" key="3">
    <source>
        <dbReference type="ARBA" id="ARBA00022827"/>
    </source>
</evidence>
<evidence type="ECO:0000259" key="6">
    <source>
        <dbReference type="Pfam" id="PF07976"/>
    </source>
</evidence>
<name>A0AAJ0CT96_9HYPO</name>
<dbReference type="SUPFAM" id="SSF52833">
    <property type="entry name" value="Thioredoxin-like"/>
    <property type="match status" value="1"/>
</dbReference>
<accession>A0AAJ0CT96</accession>
<dbReference type="GO" id="GO:0071949">
    <property type="term" value="F:FAD binding"/>
    <property type="evidence" value="ECO:0007669"/>
    <property type="project" value="InterPro"/>
</dbReference>
<dbReference type="InterPro" id="IPR036188">
    <property type="entry name" value="FAD/NAD-bd_sf"/>
</dbReference>
<dbReference type="InterPro" id="IPR050641">
    <property type="entry name" value="RIFMO-like"/>
</dbReference>
<keyword evidence="8" id="KW-1185">Reference proteome</keyword>
<comment type="similarity">
    <text evidence="1">Belongs to the PheA/TfdB FAD monooxygenase family.</text>
</comment>
<evidence type="ECO:0000256" key="4">
    <source>
        <dbReference type="ARBA" id="ARBA00023002"/>
    </source>
</evidence>
<protein>
    <recommendedName>
        <fullName evidence="9">FAD-binding domain-containing protein</fullName>
    </recommendedName>
</protein>
<dbReference type="PANTHER" id="PTHR43004:SF13">
    <property type="entry name" value="FAD-BINDING DOMAIN-CONTAINING PROTEIN-RELATED"/>
    <property type="match status" value="1"/>
</dbReference>
<keyword evidence="4" id="KW-0560">Oxidoreductase</keyword>
<evidence type="ECO:0000259" key="5">
    <source>
        <dbReference type="Pfam" id="PF01494"/>
    </source>
</evidence>
<organism evidence="7 8">
    <name type="scientific">Conoideocrella luteorostrata</name>
    <dbReference type="NCBI Taxonomy" id="1105319"/>
    <lineage>
        <taxon>Eukaryota</taxon>
        <taxon>Fungi</taxon>
        <taxon>Dikarya</taxon>
        <taxon>Ascomycota</taxon>
        <taxon>Pezizomycotina</taxon>
        <taxon>Sordariomycetes</taxon>
        <taxon>Hypocreomycetidae</taxon>
        <taxon>Hypocreales</taxon>
        <taxon>Clavicipitaceae</taxon>
        <taxon>Conoideocrella</taxon>
    </lineage>
</organism>
<dbReference type="Gene3D" id="3.40.30.20">
    <property type="match status" value="1"/>
</dbReference>
<comment type="caution">
    <text evidence="7">The sequence shown here is derived from an EMBL/GenBank/DDBJ whole genome shotgun (WGS) entry which is preliminary data.</text>
</comment>
<feature type="domain" description="Phenol hydroxylase-like C-terminal dimerisation" evidence="6">
    <location>
        <begin position="79"/>
        <end position="280"/>
    </location>
</feature>